<evidence type="ECO:0000313" key="1">
    <source>
        <dbReference type="EMBL" id="KAH7945525.1"/>
    </source>
</evidence>
<gene>
    <name evidence="1" type="ORF">HPB49_011918</name>
</gene>
<dbReference type="Proteomes" id="UP000821865">
    <property type="component" value="Chromosome 6"/>
</dbReference>
<protein>
    <submittedName>
        <fullName evidence="1">Uncharacterized protein</fullName>
    </submittedName>
</protein>
<proteinExistence type="predicted"/>
<comment type="caution">
    <text evidence="1">The sequence shown here is derived from an EMBL/GenBank/DDBJ whole genome shotgun (WGS) entry which is preliminary data.</text>
</comment>
<sequence>MSRRQSHCFVPGCKSGYKSCKEKLSLFGVPKEVQVFQQWQRNIPRADRPLERNAAVWEPHFDKQLLSRHFEHTIDGKTVRLELTRPVLLPGAAPTIFPNVPSYLSKPIPKKRNPKERLCPPLAVPEKRQRMSNVLQPLPGEESDESATAASVPRLPFNHKDIALPSDNWGKHVFSGAPLKVAYSMCLPGPDMSLLCAEKLVLFTVTDDTVTNEMFVRGVKLVLDEPGDPTFILQAVDSMHVCSGGPRRSASKQRGRSQTPVRSSNNSGGGNGRQSRSRSKAPSGGGNGGDKPRSHFRASSRSPERVNQTPRDRGEKGG</sequence>
<evidence type="ECO:0000313" key="2">
    <source>
        <dbReference type="Proteomes" id="UP000821865"/>
    </source>
</evidence>
<organism evidence="1 2">
    <name type="scientific">Dermacentor silvarum</name>
    <name type="common">Tick</name>
    <dbReference type="NCBI Taxonomy" id="543639"/>
    <lineage>
        <taxon>Eukaryota</taxon>
        <taxon>Metazoa</taxon>
        <taxon>Ecdysozoa</taxon>
        <taxon>Arthropoda</taxon>
        <taxon>Chelicerata</taxon>
        <taxon>Arachnida</taxon>
        <taxon>Acari</taxon>
        <taxon>Parasitiformes</taxon>
        <taxon>Ixodida</taxon>
        <taxon>Ixodoidea</taxon>
        <taxon>Ixodidae</taxon>
        <taxon>Rhipicephalinae</taxon>
        <taxon>Dermacentor</taxon>
    </lineage>
</organism>
<reference evidence="1" key="1">
    <citation type="submission" date="2020-05" db="EMBL/GenBank/DDBJ databases">
        <title>Large-scale comparative analyses of tick genomes elucidate their genetic diversity and vector capacities.</title>
        <authorList>
            <person name="Jia N."/>
            <person name="Wang J."/>
            <person name="Shi W."/>
            <person name="Du L."/>
            <person name="Sun Y."/>
            <person name="Zhan W."/>
            <person name="Jiang J."/>
            <person name="Wang Q."/>
            <person name="Zhang B."/>
            <person name="Ji P."/>
            <person name="Sakyi L.B."/>
            <person name="Cui X."/>
            <person name="Yuan T."/>
            <person name="Jiang B."/>
            <person name="Yang W."/>
            <person name="Lam T.T.-Y."/>
            <person name="Chang Q."/>
            <person name="Ding S."/>
            <person name="Wang X."/>
            <person name="Zhu J."/>
            <person name="Ruan X."/>
            <person name="Zhao L."/>
            <person name="Wei J."/>
            <person name="Que T."/>
            <person name="Du C."/>
            <person name="Cheng J."/>
            <person name="Dai P."/>
            <person name="Han X."/>
            <person name="Huang E."/>
            <person name="Gao Y."/>
            <person name="Liu J."/>
            <person name="Shao H."/>
            <person name="Ye R."/>
            <person name="Li L."/>
            <person name="Wei W."/>
            <person name="Wang X."/>
            <person name="Wang C."/>
            <person name="Yang T."/>
            <person name="Huo Q."/>
            <person name="Li W."/>
            <person name="Guo W."/>
            <person name="Chen H."/>
            <person name="Zhou L."/>
            <person name="Ni X."/>
            <person name="Tian J."/>
            <person name="Zhou Y."/>
            <person name="Sheng Y."/>
            <person name="Liu T."/>
            <person name="Pan Y."/>
            <person name="Xia L."/>
            <person name="Li J."/>
            <person name="Zhao F."/>
            <person name="Cao W."/>
        </authorList>
    </citation>
    <scope>NUCLEOTIDE SEQUENCE</scope>
    <source>
        <strain evidence="1">Dsil-2018</strain>
    </source>
</reference>
<name>A0ACB8CL23_DERSI</name>
<accession>A0ACB8CL23</accession>
<dbReference type="EMBL" id="CM023475">
    <property type="protein sequence ID" value="KAH7945525.1"/>
    <property type="molecule type" value="Genomic_DNA"/>
</dbReference>
<keyword evidence="2" id="KW-1185">Reference proteome</keyword>